<gene>
    <name evidence="2" type="ORF">AVDCRST_MAG87-895</name>
</gene>
<dbReference type="AlphaFoldDB" id="A0A6J4UML1"/>
<dbReference type="EMBL" id="CADCWJ010000212">
    <property type="protein sequence ID" value="CAA9551432.1"/>
    <property type="molecule type" value="Genomic_DNA"/>
</dbReference>
<proteinExistence type="predicted"/>
<name>A0A6J4UML1_9BACT</name>
<evidence type="ECO:0000256" key="1">
    <source>
        <dbReference type="SAM" id="MobiDB-lite"/>
    </source>
</evidence>
<feature type="region of interest" description="Disordered" evidence="1">
    <location>
        <begin position="37"/>
        <end position="62"/>
    </location>
</feature>
<evidence type="ECO:0000313" key="2">
    <source>
        <dbReference type="EMBL" id="CAA9551432.1"/>
    </source>
</evidence>
<organism evidence="2">
    <name type="scientific">uncultured Thermomicrobiales bacterium</name>
    <dbReference type="NCBI Taxonomy" id="1645740"/>
    <lineage>
        <taxon>Bacteria</taxon>
        <taxon>Pseudomonadati</taxon>
        <taxon>Thermomicrobiota</taxon>
        <taxon>Thermomicrobia</taxon>
        <taxon>Thermomicrobiales</taxon>
        <taxon>environmental samples</taxon>
    </lineage>
</organism>
<accession>A0A6J4UML1</accession>
<reference evidence="2" key="1">
    <citation type="submission" date="2020-02" db="EMBL/GenBank/DDBJ databases">
        <authorList>
            <person name="Meier V. D."/>
        </authorList>
    </citation>
    <scope>NUCLEOTIDE SEQUENCE</scope>
    <source>
        <strain evidence="2">AVDCRST_MAG87</strain>
    </source>
</reference>
<sequence>MLVIPWSRWAAERRRCRATVPPAGVWAAPVPEASCSVRRSPGSDGAVKRRRYSQPQKRETPGALSTGCFPFSIAAEEYQRDRDRKVWLRRGRM</sequence>
<protein>
    <submittedName>
        <fullName evidence="2">Uncharacterized protein</fullName>
    </submittedName>
</protein>